<evidence type="ECO:0000256" key="1">
    <source>
        <dbReference type="SAM" id="MobiDB-lite"/>
    </source>
</evidence>
<dbReference type="PANTHER" id="PTHR34251:SF1">
    <property type="entry name" value="LEUCINE, GLUTAMATE AND LYSINE RICH 1"/>
    <property type="match status" value="1"/>
</dbReference>
<evidence type="ECO:0000313" key="3">
    <source>
        <dbReference type="Proteomes" id="UP001141434"/>
    </source>
</evidence>
<dbReference type="EMBL" id="JAPMSZ010000009">
    <property type="protein sequence ID" value="KAJ5092189.1"/>
    <property type="molecule type" value="Genomic_DNA"/>
</dbReference>
<feature type="region of interest" description="Disordered" evidence="1">
    <location>
        <begin position="1"/>
        <end position="173"/>
    </location>
</feature>
<organism evidence="2 3">
    <name type="scientific">Penicillium alfredii</name>
    <dbReference type="NCBI Taxonomy" id="1506179"/>
    <lineage>
        <taxon>Eukaryota</taxon>
        <taxon>Fungi</taxon>
        <taxon>Dikarya</taxon>
        <taxon>Ascomycota</taxon>
        <taxon>Pezizomycotina</taxon>
        <taxon>Eurotiomycetes</taxon>
        <taxon>Eurotiomycetidae</taxon>
        <taxon>Eurotiales</taxon>
        <taxon>Aspergillaceae</taxon>
        <taxon>Penicillium</taxon>
    </lineage>
</organism>
<dbReference type="AlphaFoldDB" id="A0A9W9K3Y4"/>
<feature type="region of interest" description="Disordered" evidence="1">
    <location>
        <begin position="468"/>
        <end position="490"/>
    </location>
</feature>
<accession>A0A9W9K3Y4</accession>
<feature type="compositionally biased region" description="Polar residues" evidence="1">
    <location>
        <begin position="93"/>
        <end position="146"/>
    </location>
</feature>
<protein>
    <recommendedName>
        <fullName evidence="4">RNA polymerase Rpb1 C-terminal repeat domain-containing protein</fullName>
    </recommendedName>
</protein>
<comment type="caution">
    <text evidence="2">The sequence shown here is derived from an EMBL/GenBank/DDBJ whole genome shotgun (WGS) entry which is preliminary data.</text>
</comment>
<reference evidence="2" key="2">
    <citation type="journal article" date="2023" name="IMA Fungus">
        <title>Comparative genomic study of the Penicillium genus elucidates a diverse pangenome and 15 lateral gene transfer events.</title>
        <authorList>
            <person name="Petersen C."/>
            <person name="Sorensen T."/>
            <person name="Nielsen M.R."/>
            <person name="Sondergaard T.E."/>
            <person name="Sorensen J.L."/>
            <person name="Fitzpatrick D.A."/>
            <person name="Frisvad J.C."/>
            <person name="Nielsen K.L."/>
        </authorList>
    </citation>
    <scope>NUCLEOTIDE SEQUENCE</scope>
    <source>
        <strain evidence="2">IBT 34128</strain>
    </source>
</reference>
<dbReference type="Proteomes" id="UP001141434">
    <property type="component" value="Unassembled WGS sequence"/>
</dbReference>
<dbReference type="Gene3D" id="1.10.287.1490">
    <property type="match status" value="1"/>
</dbReference>
<dbReference type="GeneID" id="81396753"/>
<evidence type="ECO:0000313" key="2">
    <source>
        <dbReference type="EMBL" id="KAJ5092189.1"/>
    </source>
</evidence>
<feature type="region of interest" description="Disordered" evidence="1">
    <location>
        <begin position="651"/>
        <end position="673"/>
    </location>
</feature>
<dbReference type="InterPro" id="IPR038799">
    <property type="entry name" value="LEKR1"/>
</dbReference>
<evidence type="ECO:0008006" key="4">
    <source>
        <dbReference type="Google" id="ProtNLM"/>
    </source>
</evidence>
<feature type="compositionally biased region" description="Basic residues" evidence="1">
    <location>
        <begin position="1"/>
        <end position="10"/>
    </location>
</feature>
<proteinExistence type="predicted"/>
<sequence>MVASGKKAKAKDKNGKAGAKQKIKKGKGPEVTDNQTTTIESPAPTSPELPAQDQEEQKQPEPVVEQNPPVEAKEPSISAAGHDECGTAPLASPDSNSNQQPLVTDTQPDNEPSEQHVLTQPDSSESSGECAEETQTPNEQSTPAQQKPSAEAKEPPTPPAEPKERTPVASPIAPFSPVPALVPLPSPSLTEARFMSSPPPENLFYHPVSPGFMPYASPVPKVSSPLARTHIPYMSPTMSPTATPPPPAPAAPPMSMAYAAPPSTAPSFATAVNSPVMSSAGVVPPYAPYVRHPPPEPHFMSRSYSIPDPSYAASFQAIRELSMNHGQPHENGTMSPPENDNEHIELLQRIQSAIPDINRLLNGFKTTHTKLSSREAEMKQIGNQHEQALMHKDFYIEALQAQMKKTANESAEECAKLKNTINELRLELGNLQEKQKDLEDGLAVHQKSNEELSQTKVELEEQISTLNTNIQDARDAHEKDQEKQKEEHTQALAAQKQELTELFEEIKNEDEKAAAETLETREKELVDQHQSSKNGWDQEKTSLQELLETERSQLEAIKAELASKINTLESKEAELAEKLAELGSIRDELAAKLAELEEKQKEMESLRHSHDEQLAAAAKELDEKIAALEAHFSEKEQHWAEERAALERQLADKNSELSSSEREKERLEGDGVVKEQQLQRAVDEMRSTIDHLDHDCDRLRKTLHSLGRPLTSRAPRAINSSPLFFFFSLDCFTQLSHLIHDLAKEHFAYLPIDPPKDILSKIPAELPYFLDNTPASRELRCAYVEHVVSKTLTYRVFQPFLFTLGRRYDKADTFFQMLSMDIRRKSVRREAFWRQQTLKAAYTTSDAKQSINVAAAVIVDEIIDHIKHFADPKHLDSLLTGVRKIVKLAAETWRHARVERELVLAMFPAPDAESVSNEGWLEYGVMKEAPSAPTADPSRHVVLRTFPRVLREAAHEDFASGKERASQCIYSPGIVLYSDSAVVLARLQELAKTSTDTLVAEDSPAKPLKNSRESLALKGIEKLAAPTKLVVQSAPTSPSAKGPLLRT</sequence>
<dbReference type="RefSeq" id="XP_056510384.1">
    <property type="nucleotide sequence ID" value="XM_056657584.1"/>
</dbReference>
<feature type="compositionally biased region" description="Low complexity" evidence="1">
    <location>
        <begin position="60"/>
        <end position="70"/>
    </location>
</feature>
<name>A0A9W9K3Y4_9EURO</name>
<dbReference type="OrthoDB" id="6365728at2759"/>
<gene>
    <name evidence="2" type="ORF">NUU61_007059</name>
</gene>
<dbReference type="PANTHER" id="PTHR34251">
    <property type="entry name" value="LEUCINE-, GLUTAMATE- AND LYSINE-RICH PROTEIN 1"/>
    <property type="match status" value="1"/>
</dbReference>
<keyword evidence="3" id="KW-1185">Reference proteome</keyword>
<reference evidence="2" key="1">
    <citation type="submission" date="2022-11" db="EMBL/GenBank/DDBJ databases">
        <authorList>
            <person name="Petersen C."/>
        </authorList>
    </citation>
    <scope>NUCLEOTIDE SEQUENCE</scope>
    <source>
        <strain evidence="2">IBT 34128</strain>
    </source>
</reference>
<feature type="compositionally biased region" description="Basic and acidic residues" evidence="1">
    <location>
        <begin position="472"/>
        <end position="489"/>
    </location>
</feature>